<feature type="transmembrane region" description="Helical" evidence="1">
    <location>
        <begin position="113"/>
        <end position="131"/>
    </location>
</feature>
<protein>
    <submittedName>
        <fullName evidence="3">Uncharacterized protein</fullName>
    </submittedName>
</protein>
<keyword evidence="2" id="KW-0732">Signal</keyword>
<organism evidence="3 4">
    <name type="scientific">Candidatus Fimadaptatus faecigallinarum</name>
    <dbReference type="NCBI Taxonomy" id="2840814"/>
    <lineage>
        <taxon>Bacteria</taxon>
        <taxon>Bacillati</taxon>
        <taxon>Bacillota</taxon>
        <taxon>Clostridia</taxon>
        <taxon>Eubacteriales</taxon>
        <taxon>Candidatus Fimadaptatus</taxon>
    </lineage>
</organism>
<evidence type="ECO:0000313" key="4">
    <source>
        <dbReference type="Proteomes" id="UP000824123"/>
    </source>
</evidence>
<keyword evidence="1" id="KW-1133">Transmembrane helix</keyword>
<keyword evidence="1" id="KW-0472">Membrane</keyword>
<proteinExistence type="predicted"/>
<gene>
    <name evidence="3" type="ORF">IAC59_10155</name>
</gene>
<evidence type="ECO:0000256" key="1">
    <source>
        <dbReference type="SAM" id="Phobius"/>
    </source>
</evidence>
<feature type="chain" id="PRO_5038691190" evidence="2">
    <location>
        <begin position="28"/>
        <end position="141"/>
    </location>
</feature>
<dbReference type="EMBL" id="DVNK01000062">
    <property type="protein sequence ID" value="HIU47599.1"/>
    <property type="molecule type" value="Genomic_DNA"/>
</dbReference>
<keyword evidence="1" id="KW-0812">Transmembrane</keyword>
<sequence>MLRRYVGLMVFVLAIVMLMPAVGMAEAATAAPADDTGGVVVEIPGVEFGEPLTWTYLATIAGAAAFTLLVVQFLKAPLDKVWKIPTRVFAYVVALGVMLVATAFTTGLTVDNALLVGVNALLAALSAYGAYEVTFGKIEKN</sequence>
<dbReference type="AlphaFoldDB" id="A0A9D1S537"/>
<feature type="signal peptide" evidence="2">
    <location>
        <begin position="1"/>
        <end position="27"/>
    </location>
</feature>
<feature type="transmembrane region" description="Helical" evidence="1">
    <location>
        <begin position="88"/>
        <end position="107"/>
    </location>
</feature>
<dbReference type="Proteomes" id="UP000824123">
    <property type="component" value="Unassembled WGS sequence"/>
</dbReference>
<reference evidence="3" key="1">
    <citation type="submission" date="2020-10" db="EMBL/GenBank/DDBJ databases">
        <authorList>
            <person name="Gilroy R."/>
        </authorList>
    </citation>
    <scope>NUCLEOTIDE SEQUENCE</scope>
    <source>
        <strain evidence="3">ChiSxjej2B14-8506</strain>
    </source>
</reference>
<accession>A0A9D1S537</accession>
<name>A0A9D1S537_9FIRM</name>
<evidence type="ECO:0000256" key="2">
    <source>
        <dbReference type="SAM" id="SignalP"/>
    </source>
</evidence>
<reference evidence="3" key="2">
    <citation type="journal article" date="2021" name="PeerJ">
        <title>Extensive microbial diversity within the chicken gut microbiome revealed by metagenomics and culture.</title>
        <authorList>
            <person name="Gilroy R."/>
            <person name="Ravi A."/>
            <person name="Getino M."/>
            <person name="Pursley I."/>
            <person name="Horton D.L."/>
            <person name="Alikhan N.F."/>
            <person name="Baker D."/>
            <person name="Gharbi K."/>
            <person name="Hall N."/>
            <person name="Watson M."/>
            <person name="Adriaenssens E.M."/>
            <person name="Foster-Nyarko E."/>
            <person name="Jarju S."/>
            <person name="Secka A."/>
            <person name="Antonio M."/>
            <person name="Oren A."/>
            <person name="Chaudhuri R.R."/>
            <person name="La Ragione R."/>
            <person name="Hildebrand F."/>
            <person name="Pallen M.J."/>
        </authorList>
    </citation>
    <scope>NUCLEOTIDE SEQUENCE</scope>
    <source>
        <strain evidence="3">ChiSxjej2B14-8506</strain>
    </source>
</reference>
<evidence type="ECO:0000313" key="3">
    <source>
        <dbReference type="EMBL" id="HIU47599.1"/>
    </source>
</evidence>
<feature type="transmembrane region" description="Helical" evidence="1">
    <location>
        <begin position="54"/>
        <end position="76"/>
    </location>
</feature>
<comment type="caution">
    <text evidence="3">The sequence shown here is derived from an EMBL/GenBank/DDBJ whole genome shotgun (WGS) entry which is preliminary data.</text>
</comment>